<keyword evidence="4" id="KW-1185">Reference proteome</keyword>
<dbReference type="PROSITE" id="PS51482">
    <property type="entry name" value="DEGV"/>
    <property type="match status" value="1"/>
</dbReference>
<name>A0ABP6Z257_9ACTN</name>
<comment type="caution">
    <text evidence="3">The sequence shown here is derived from an EMBL/GenBank/DDBJ whole genome shotgun (WGS) entry which is preliminary data.</text>
</comment>
<evidence type="ECO:0000313" key="3">
    <source>
        <dbReference type="EMBL" id="GAA3596403.1"/>
    </source>
</evidence>
<feature type="region of interest" description="Disordered" evidence="2">
    <location>
        <begin position="39"/>
        <end position="155"/>
    </location>
</feature>
<dbReference type="Gene3D" id="3.30.1180.10">
    <property type="match status" value="1"/>
</dbReference>
<evidence type="ECO:0000256" key="2">
    <source>
        <dbReference type="SAM" id="MobiDB-lite"/>
    </source>
</evidence>
<organism evidence="3 4">
    <name type="scientific">Nonomuraea rosea</name>
    <dbReference type="NCBI Taxonomy" id="638574"/>
    <lineage>
        <taxon>Bacteria</taxon>
        <taxon>Bacillati</taxon>
        <taxon>Actinomycetota</taxon>
        <taxon>Actinomycetes</taxon>
        <taxon>Streptosporangiales</taxon>
        <taxon>Streptosporangiaceae</taxon>
        <taxon>Nonomuraea</taxon>
    </lineage>
</organism>
<dbReference type="InterPro" id="IPR043168">
    <property type="entry name" value="DegV_C"/>
</dbReference>
<dbReference type="Pfam" id="PF02645">
    <property type="entry name" value="DegV"/>
    <property type="match status" value="1"/>
</dbReference>
<dbReference type="InterPro" id="IPR003797">
    <property type="entry name" value="DegV"/>
</dbReference>
<keyword evidence="1" id="KW-0446">Lipid-binding</keyword>
<dbReference type="Gene3D" id="3.40.50.10170">
    <property type="match status" value="1"/>
</dbReference>
<dbReference type="SUPFAM" id="SSF82549">
    <property type="entry name" value="DAK1/DegV-like"/>
    <property type="match status" value="1"/>
</dbReference>
<evidence type="ECO:0008006" key="5">
    <source>
        <dbReference type="Google" id="ProtNLM"/>
    </source>
</evidence>
<sequence>MPHLVAVVTDSTAYLPAVPGVTVVPVQVISGGLSYDEGTFRLGGERPRGLPAGGAPRDGTRPSEAGTSHGTAVPPGDHGSPQASAPDGGSRPGHALDGGARPAHALDGGARPAHESASDGGAWPSRTSASDRETRPHNGPSPSSEGRSPADGSTFIGTLASATTSRPAPARFAACYASLAAAGATAIVSIHVSGKLSGTIESAQAAARDAPVPVEVIDSRSIAMGLGYPVLAAARAAARGASLEAVASAARSCISTTRTFFYVDTLEHLRRSGRIGTAASLFGSALMIKPLLHITDGEISLLEKVRTSSRAIARLEDLAVEAAGEGPVEVAVQHLRARERAEALAERLPKRIAGLVELRVVEMGAVIGVHVGPGMLGLTVASCDL</sequence>
<accession>A0ABP6Z257</accession>
<dbReference type="NCBIfam" id="TIGR00762">
    <property type="entry name" value="DegV"/>
    <property type="match status" value="1"/>
</dbReference>
<dbReference type="Proteomes" id="UP001500630">
    <property type="component" value="Unassembled WGS sequence"/>
</dbReference>
<evidence type="ECO:0000256" key="1">
    <source>
        <dbReference type="ARBA" id="ARBA00023121"/>
    </source>
</evidence>
<gene>
    <name evidence="3" type="ORF">GCM10022419_094530</name>
</gene>
<dbReference type="PANTHER" id="PTHR33434:SF2">
    <property type="entry name" value="FATTY ACID-BINDING PROTEIN TM_1468"/>
    <property type="match status" value="1"/>
</dbReference>
<dbReference type="PANTHER" id="PTHR33434">
    <property type="entry name" value="DEGV DOMAIN-CONTAINING PROTEIN DR_1986-RELATED"/>
    <property type="match status" value="1"/>
</dbReference>
<dbReference type="EMBL" id="BAABDQ010000031">
    <property type="protein sequence ID" value="GAA3596403.1"/>
    <property type="molecule type" value="Genomic_DNA"/>
</dbReference>
<reference evidence="4" key="1">
    <citation type="journal article" date="2019" name="Int. J. Syst. Evol. Microbiol.">
        <title>The Global Catalogue of Microorganisms (GCM) 10K type strain sequencing project: providing services to taxonomists for standard genome sequencing and annotation.</title>
        <authorList>
            <consortium name="The Broad Institute Genomics Platform"/>
            <consortium name="The Broad Institute Genome Sequencing Center for Infectious Disease"/>
            <person name="Wu L."/>
            <person name="Ma J."/>
        </authorList>
    </citation>
    <scope>NUCLEOTIDE SEQUENCE [LARGE SCALE GENOMIC DNA]</scope>
    <source>
        <strain evidence="4">JCM 17326</strain>
    </source>
</reference>
<evidence type="ECO:0000313" key="4">
    <source>
        <dbReference type="Proteomes" id="UP001500630"/>
    </source>
</evidence>
<protein>
    <recommendedName>
        <fullName evidence="5">DegV family EDD domain-containing protein</fullName>
    </recommendedName>
</protein>
<proteinExistence type="predicted"/>
<dbReference type="InterPro" id="IPR050270">
    <property type="entry name" value="DegV_domain_contain"/>
</dbReference>